<dbReference type="Gene3D" id="2.120.10.80">
    <property type="entry name" value="Kelch-type beta propeller"/>
    <property type="match status" value="2"/>
</dbReference>
<dbReference type="PANTHER" id="PTHR46093:SF18">
    <property type="entry name" value="FIBRONECTIN TYPE-III DOMAIN-CONTAINING PROTEIN"/>
    <property type="match status" value="1"/>
</dbReference>
<dbReference type="Proteomes" id="UP001153678">
    <property type="component" value="Unassembled WGS sequence"/>
</dbReference>
<protein>
    <submittedName>
        <fullName evidence="4">3647_t:CDS:1</fullName>
    </submittedName>
</protein>
<keyword evidence="2" id="KW-0677">Repeat</keyword>
<feature type="signal peptide" evidence="3">
    <location>
        <begin position="1"/>
        <end position="17"/>
    </location>
</feature>
<keyword evidence="5" id="KW-1185">Reference proteome</keyword>
<dbReference type="EMBL" id="CAMKVN010000489">
    <property type="protein sequence ID" value="CAI2168470.1"/>
    <property type="molecule type" value="Genomic_DNA"/>
</dbReference>
<reference evidence="4" key="1">
    <citation type="submission" date="2022-08" db="EMBL/GenBank/DDBJ databases">
        <authorList>
            <person name="Kallberg Y."/>
            <person name="Tangrot J."/>
            <person name="Rosling A."/>
        </authorList>
    </citation>
    <scope>NUCLEOTIDE SEQUENCE</scope>
    <source>
        <strain evidence="4">Wild A</strain>
    </source>
</reference>
<dbReference type="PANTHER" id="PTHR46093">
    <property type="entry name" value="ACYL-COA-BINDING DOMAIN-CONTAINING PROTEIN 5"/>
    <property type="match status" value="1"/>
</dbReference>
<feature type="chain" id="PRO_5040832501" evidence="3">
    <location>
        <begin position="18"/>
        <end position="275"/>
    </location>
</feature>
<comment type="caution">
    <text evidence="4">The sequence shown here is derived from an EMBL/GenBank/DDBJ whole genome shotgun (WGS) entry which is preliminary data.</text>
</comment>
<evidence type="ECO:0000313" key="4">
    <source>
        <dbReference type="EMBL" id="CAI2168470.1"/>
    </source>
</evidence>
<dbReference type="AlphaFoldDB" id="A0A9W4SHA6"/>
<organism evidence="4 5">
    <name type="scientific">Funneliformis geosporum</name>
    <dbReference type="NCBI Taxonomy" id="1117311"/>
    <lineage>
        <taxon>Eukaryota</taxon>
        <taxon>Fungi</taxon>
        <taxon>Fungi incertae sedis</taxon>
        <taxon>Mucoromycota</taxon>
        <taxon>Glomeromycotina</taxon>
        <taxon>Glomeromycetes</taxon>
        <taxon>Glomerales</taxon>
        <taxon>Glomeraceae</taxon>
        <taxon>Funneliformis</taxon>
    </lineage>
</organism>
<evidence type="ECO:0000256" key="2">
    <source>
        <dbReference type="ARBA" id="ARBA00022737"/>
    </source>
</evidence>
<name>A0A9W4SHA6_9GLOM</name>
<gene>
    <name evidence="4" type="ORF">FWILDA_LOCUS3597</name>
</gene>
<keyword evidence="1" id="KW-0880">Kelch repeat</keyword>
<dbReference type="OrthoDB" id="432528at2759"/>
<dbReference type="InterPro" id="IPR015915">
    <property type="entry name" value="Kelch-typ_b-propeller"/>
</dbReference>
<sequence>MTCKKYKLFLFLAHSSALVGNKLYFFGGERDDGFCTNEVFYLDASQSFNLVNPPWVDLTLNAGLLFRSCWATVSFNYRQQIIYLFGGRMYYPTDQNTFISNVHSFNLNSSIWSIPDVEATPPKKRLIVDSVIDNTGKMYIFGGFDYNFTNFNDMVIFDTVALSWLISGMDDKQIIDISVVYLYDTNSLNWSVKVAKTSSMIEGRVDHTAVLAPDGKIIIYGGSKYLGNTLVRAVPELFIWNQKREKPLPNIPTEYDDGEQHLPEVVIPSMANSGY</sequence>
<keyword evidence="3" id="KW-0732">Signal</keyword>
<evidence type="ECO:0000313" key="5">
    <source>
        <dbReference type="Proteomes" id="UP001153678"/>
    </source>
</evidence>
<proteinExistence type="predicted"/>
<dbReference type="SUPFAM" id="SSF117281">
    <property type="entry name" value="Kelch motif"/>
    <property type="match status" value="1"/>
</dbReference>
<accession>A0A9W4SHA6</accession>
<dbReference type="Pfam" id="PF24681">
    <property type="entry name" value="Kelch_KLHDC2_KLHL20_DRC7"/>
    <property type="match status" value="1"/>
</dbReference>
<evidence type="ECO:0000256" key="1">
    <source>
        <dbReference type="ARBA" id="ARBA00022441"/>
    </source>
</evidence>
<evidence type="ECO:0000256" key="3">
    <source>
        <dbReference type="SAM" id="SignalP"/>
    </source>
</evidence>